<feature type="compositionally biased region" description="Polar residues" evidence="1">
    <location>
        <begin position="1112"/>
        <end position="1125"/>
    </location>
</feature>
<feature type="region of interest" description="Disordered" evidence="1">
    <location>
        <begin position="1105"/>
        <end position="1125"/>
    </location>
</feature>
<dbReference type="Proteomes" id="UP000297280">
    <property type="component" value="Unassembled WGS sequence"/>
</dbReference>
<dbReference type="EMBL" id="PQXO01000938">
    <property type="protein sequence ID" value="TGO82015.1"/>
    <property type="molecule type" value="Genomic_DNA"/>
</dbReference>
<dbReference type="InterPro" id="IPR010730">
    <property type="entry name" value="HET"/>
</dbReference>
<gene>
    <name evidence="3" type="ORF">BPOR_0944g00040</name>
</gene>
<keyword evidence="4" id="KW-1185">Reference proteome</keyword>
<proteinExistence type="predicted"/>
<comment type="caution">
    <text evidence="3">The sequence shown here is derived from an EMBL/GenBank/DDBJ whole genome shotgun (WGS) entry which is preliminary data.</text>
</comment>
<feature type="domain" description="Heterokaryon incompatibility" evidence="2">
    <location>
        <begin position="359"/>
        <end position="469"/>
    </location>
</feature>
<feature type="compositionally biased region" description="Polar residues" evidence="1">
    <location>
        <begin position="1148"/>
        <end position="1167"/>
    </location>
</feature>
<evidence type="ECO:0000256" key="1">
    <source>
        <dbReference type="SAM" id="MobiDB-lite"/>
    </source>
</evidence>
<dbReference type="PANTHER" id="PTHR10622">
    <property type="entry name" value="HET DOMAIN-CONTAINING PROTEIN"/>
    <property type="match status" value="1"/>
</dbReference>
<accession>A0A4Z1KLE6</accession>
<dbReference type="Pfam" id="PF06985">
    <property type="entry name" value="HET"/>
    <property type="match status" value="1"/>
</dbReference>
<evidence type="ECO:0000313" key="3">
    <source>
        <dbReference type="EMBL" id="TGO82015.1"/>
    </source>
</evidence>
<feature type="region of interest" description="Disordered" evidence="1">
    <location>
        <begin position="1144"/>
        <end position="1167"/>
    </location>
</feature>
<reference evidence="3 4" key="1">
    <citation type="submission" date="2017-12" db="EMBL/GenBank/DDBJ databases">
        <title>Comparative genomics of Botrytis spp.</title>
        <authorList>
            <person name="Valero-Jimenez C.A."/>
            <person name="Tapia P."/>
            <person name="Veloso J."/>
            <person name="Silva-Moreno E."/>
            <person name="Staats M."/>
            <person name="Valdes J.H."/>
            <person name="Van Kan J.A.L."/>
        </authorList>
    </citation>
    <scope>NUCLEOTIDE SEQUENCE [LARGE SCALE GENOMIC DNA]</scope>
    <source>
        <strain evidence="3 4">MUCL3349</strain>
    </source>
</reference>
<dbReference type="PANTHER" id="PTHR10622:SF10">
    <property type="entry name" value="HET DOMAIN-CONTAINING PROTEIN"/>
    <property type="match status" value="1"/>
</dbReference>
<sequence length="1374" mass="155051">MTSWADQKDLLRFGKKILDTTGTPTPTEKSLISSLASATGVGYNVARDAYVKSVLDPLLQDKVHKSMKWIINSNFVPEFVDPKENGIGLDDNSFEGEIIDPTIFNVDGVPSPKRMFNLVTGNMEDWPNGQYVILSHSWKGQEITFPFLQKIKENARKREVYEMTRDSHDEDEDAKRFASFQVKKFGHLEAGKSDVELLAAQCKKDVDEQIKKVEIVLSRSGKKLDSLNTGTFLAELTEFKEATSETRNLRKELVAKRKDVEVKKLADKNLEKGKQDMGVDDSETPVENEANKVNILNYSNNSSKINSMLLDLEEKTRLAEMRLKNATEKHAILNEIPGLRSAIEDFLPILERRKSMYKIESSIREAKRILSSGLFPSNGRKQYLWNDTICINKGDANEQNESLAMMGQWYNNAEFCLVHLDTSSSTEWVSTWHSINMDSPGTWASDANFTKFEDVKSPKWSTRGWTLQELVLSKMAFYVNNLWEPLPRVVEGLGPYYYHCSYLQQHIHEEDIINAPKEAKLFLFNLENLKLLMDTGEKVRISAMVLIPYFDSTEGLENSRRLIGILGYLGIQFPGEMNDDNSGAHIRDIISRAGYDVESRINMETPAAETLRKLFTTLGFDLNDNSIRAQVRILIKLLIRALVDDCVPAIEADRSKVSEFTKVPPPECCRGLSRPTLPAHDTLSLASYRECTVPIDRVYSLMGVLGVKFSAFHAEGPTKALCRLLDEVVISTNDVSIFSWAGKDLGSPIRGRSLYPSNLNAFSPEKTDNYFTTRNGELAAAYKENRYRLQDTASKITLLLSQTIDFIKKTAHRDIPVGLLQTILRFIEDTSLKELRPQLIHLGKLVVYLENTPSFEKYKPKIGYRTEKEKAQKALVREEEKPATQNNITMASKFGFKTPQIPQIPQMPQISTPKLNIGLKGFGRKTKELVAPIKESVDAPPVLHVKPELLEVDYLMEEEPKSLIDEVNHWLSQDQDINSIPKEFQPLFDEIKAPKLNGPPMGKRQKPQITRELLGSGMICPNPIMLTTSGIEGVFDIQRVIIEMQNSEHLRYQVQSAVNDSQKISGHCTISTALSMIKVNFTCEAGALRKQLDVCDVVQRALSEQEEKRTFGPTNSRPAVTTGQESDSYYKKLTSLSSGFMGKVPETVGSTGEENQNASTPDPSAQVQTLGENSEQLHVVRMLDFVQENDINLIVGEWVLARFTGVEGAKWFLCQLELGSTHSYYGRRIATDKIDFENVVTEPGLVDHWESYMRNKKTELCRIVNVLVQGRVTRQYADSVTSSEIKPEIDDDSDHEGSDNKEKLKDFLFRRGTLIGAGLVQTLTDIWGERLEAMLNDTVLQQVPKGLRAAIMNLNENEDLLPAMFLSGIQVHMF</sequence>
<protein>
    <recommendedName>
        <fullName evidence="2">Heterokaryon incompatibility domain-containing protein</fullName>
    </recommendedName>
</protein>
<organism evidence="3 4">
    <name type="scientific">Botrytis porri</name>
    <dbReference type="NCBI Taxonomy" id="87229"/>
    <lineage>
        <taxon>Eukaryota</taxon>
        <taxon>Fungi</taxon>
        <taxon>Dikarya</taxon>
        <taxon>Ascomycota</taxon>
        <taxon>Pezizomycotina</taxon>
        <taxon>Leotiomycetes</taxon>
        <taxon>Helotiales</taxon>
        <taxon>Sclerotiniaceae</taxon>
        <taxon>Botrytis</taxon>
    </lineage>
</organism>
<name>A0A4Z1KLE6_9HELO</name>
<evidence type="ECO:0000259" key="2">
    <source>
        <dbReference type="Pfam" id="PF06985"/>
    </source>
</evidence>
<evidence type="ECO:0000313" key="4">
    <source>
        <dbReference type="Proteomes" id="UP000297280"/>
    </source>
</evidence>